<organism evidence="2 3">
    <name type="scientific">Biomphalaria glabrata</name>
    <name type="common">Bloodfluke planorb</name>
    <name type="synonym">Freshwater snail</name>
    <dbReference type="NCBI Taxonomy" id="6526"/>
    <lineage>
        <taxon>Eukaryota</taxon>
        <taxon>Metazoa</taxon>
        <taxon>Spiralia</taxon>
        <taxon>Lophotrochozoa</taxon>
        <taxon>Mollusca</taxon>
        <taxon>Gastropoda</taxon>
        <taxon>Heterobranchia</taxon>
        <taxon>Euthyneura</taxon>
        <taxon>Panpulmonata</taxon>
        <taxon>Hygrophila</taxon>
        <taxon>Lymnaeoidea</taxon>
        <taxon>Planorbidae</taxon>
        <taxon>Biomphalaria</taxon>
    </lineage>
</organism>
<sequence>MSNDGTSAAGPGARHLARESHLMRSIVRNMVSNMEGVLNDLQGIMGDIQSLVVQIDSVTEKIDKQCGIERNEQTSPHRVQKPRCLHGSPALVASTNECKGSQVAAKPSRQPGCHQQVNSLNDPSIVDHLIKGVNHVCLADNPSSCVRTKVNCNPRPKSSDVYAIFDKSDLIKKFAGSRSFQCFSRDSGGLLSSPSGGIAIVHPTIHKNKDKDCAVQEEIFEKMKAKPQSGPRPLSLGQHPVVHCLPIFAHDIPKAEQEKQQQQRYIEFQGRLEKKDKNHSGGDLKRVSRIRHAVTSVYNKSFQAVTPTEQLSPASRPKNLNNEIKQTARKSTFEEVQTHRATITQERFGQSLPGSPKLTRSVSCLPQGSSPNSPQLQRPSVKAIYSKIDGSTPSTFGKTPGSVRVQQPSPHHYYHSIESDLDSEVANEGPGTRSMTPDIDWSYLNLVGNDRELALPSGKWRNSDKTSHVINKSDNDGYEIPVASKPHLVGQRTFQMLQTSPDVLAQLPMFQFQNSKTEVERSSEELSDDQVSFDIVLRSSLLQHIFCSELSDGEEGFYCGCYEAVVDSVLENLAGYETLEEACKDFENEAIAYESYVSFDDEFEEDDWDMGLRPEDNEDFDTNLPLFHSQNMFDYGEFAILDEINKNISGGGACQNEKKATPFYFYLEESVDNNIKAPPFKRTSVPQEDLYDEMELPSTSGNSFTDDDCCAIKPQVPDCHTNFILWPKSFASAPETKNEKESLSHVMTESQLTSSDDASCQAVGSGSPMSFSSPEVAFTSPDTDRFVTSSEGDDLLTSQEEGYFRTGDQIHSPRDDNAISNCQQAKIRPHGFLQSLYIFCQKREDEASRDYEKSRLKENAQDSAVQKIDNSRDNVSDTGSYTEDLGSYNRNVNTWTAYTMVHMQADDVSDCASDILNDNNVTSSMTASYIDADNIGSAAVVGSNQAVSF</sequence>
<accession>A0A2C9K1Y9</accession>
<feature type="region of interest" description="Disordered" evidence="1">
    <location>
        <begin position="750"/>
        <end position="792"/>
    </location>
</feature>
<dbReference type="RefSeq" id="XP_013094694.2">
    <property type="nucleotide sequence ID" value="XM_013239240.2"/>
</dbReference>
<reference evidence="2" key="1">
    <citation type="submission" date="2020-05" db="UniProtKB">
        <authorList>
            <consortium name="EnsemblMetazoa"/>
        </authorList>
    </citation>
    <scope>IDENTIFICATION</scope>
    <source>
        <strain evidence="2">BB02</strain>
    </source>
</reference>
<protein>
    <submittedName>
        <fullName evidence="2">Uncharacterized protein</fullName>
    </submittedName>
</protein>
<feature type="compositionally biased region" description="Polar residues" evidence="1">
    <location>
        <begin position="358"/>
        <end position="378"/>
    </location>
</feature>
<dbReference type="VEuPathDB" id="VectorBase:BGLB011866"/>
<dbReference type="KEGG" id="bgt:106078379"/>
<evidence type="ECO:0000256" key="1">
    <source>
        <dbReference type="SAM" id="MobiDB-lite"/>
    </source>
</evidence>
<name>A0A2C9K1Y9_BIOGL</name>
<feature type="region of interest" description="Disordered" evidence="1">
    <location>
        <begin position="344"/>
        <end position="379"/>
    </location>
</feature>
<gene>
    <name evidence="2" type="primary">106078379</name>
</gene>
<dbReference type="OrthoDB" id="6067610at2759"/>
<proteinExistence type="predicted"/>
<evidence type="ECO:0000313" key="3">
    <source>
        <dbReference type="Proteomes" id="UP000076420"/>
    </source>
</evidence>
<dbReference type="EnsemblMetazoa" id="BGLB011866-RB">
    <property type="protein sequence ID" value="BGLB011866-PB"/>
    <property type="gene ID" value="BGLB011866"/>
</dbReference>
<feature type="compositionally biased region" description="Polar residues" evidence="1">
    <location>
        <begin position="750"/>
        <end position="773"/>
    </location>
</feature>
<dbReference type="VEuPathDB" id="VectorBase:BGLAX_042097"/>
<dbReference type="Proteomes" id="UP000076420">
    <property type="component" value="Unassembled WGS sequence"/>
</dbReference>
<dbReference type="AlphaFoldDB" id="A0A2C9K1Y9"/>
<evidence type="ECO:0000313" key="2">
    <source>
        <dbReference type="EnsemblMetazoa" id="BGLB011866-PB"/>
    </source>
</evidence>